<dbReference type="PANTHER" id="PTHR16308:SF13">
    <property type="entry name" value="PROTEIN LINGERER"/>
    <property type="match status" value="1"/>
</dbReference>
<evidence type="ECO:0000256" key="7">
    <source>
        <dbReference type="ARBA" id="ARBA00022490"/>
    </source>
</evidence>
<evidence type="ECO:0000256" key="11">
    <source>
        <dbReference type="ARBA" id="ARBA00022843"/>
    </source>
</evidence>
<gene>
    <name evidence="18" type="ORF">NKR19_g9453</name>
</gene>
<feature type="compositionally biased region" description="Polar residues" evidence="16">
    <location>
        <begin position="377"/>
        <end position="386"/>
    </location>
</feature>
<feature type="domain" description="CUE" evidence="17">
    <location>
        <begin position="63"/>
        <end position="106"/>
    </location>
</feature>
<evidence type="ECO:0000256" key="13">
    <source>
        <dbReference type="ARBA" id="ARBA00023125"/>
    </source>
</evidence>
<comment type="similarity">
    <text evidence="4">Belongs to the DEF1 family.</text>
</comment>
<dbReference type="Proteomes" id="UP001174691">
    <property type="component" value="Unassembled WGS sequence"/>
</dbReference>
<dbReference type="InterPro" id="IPR003892">
    <property type="entry name" value="CUE"/>
</dbReference>
<dbReference type="GO" id="GO:0003677">
    <property type="term" value="F:DNA binding"/>
    <property type="evidence" value="ECO:0007669"/>
    <property type="project" value="UniProtKB-KW"/>
</dbReference>
<dbReference type="InterPro" id="IPR051833">
    <property type="entry name" value="TC-DDR_regulator"/>
</dbReference>
<evidence type="ECO:0000259" key="17">
    <source>
        <dbReference type="PROSITE" id="PS51140"/>
    </source>
</evidence>
<evidence type="ECO:0000256" key="12">
    <source>
        <dbReference type="ARBA" id="ARBA00022895"/>
    </source>
</evidence>
<feature type="compositionally biased region" description="Basic and acidic residues" evidence="16">
    <location>
        <begin position="297"/>
        <end position="311"/>
    </location>
</feature>
<comment type="subcellular location">
    <subcellularLocation>
        <location evidence="3">Chromosome</location>
        <location evidence="3">Telomere</location>
    </subcellularLocation>
    <subcellularLocation>
        <location evidence="2">Cytoplasm</location>
    </subcellularLocation>
    <subcellularLocation>
        <location evidence="1">Nucleus</location>
    </subcellularLocation>
</comment>
<dbReference type="GO" id="GO:0005634">
    <property type="term" value="C:nucleus"/>
    <property type="evidence" value="ECO:0007669"/>
    <property type="project" value="UniProtKB-SubCell"/>
</dbReference>
<dbReference type="CDD" id="cd14368">
    <property type="entry name" value="CUE_DEF1_like"/>
    <property type="match status" value="1"/>
</dbReference>
<dbReference type="GO" id="GO:0000781">
    <property type="term" value="C:chromosome, telomeric region"/>
    <property type="evidence" value="ECO:0007669"/>
    <property type="project" value="UniProtKB-SubCell"/>
</dbReference>
<evidence type="ECO:0000256" key="3">
    <source>
        <dbReference type="ARBA" id="ARBA00004574"/>
    </source>
</evidence>
<dbReference type="GO" id="GO:0043130">
    <property type="term" value="F:ubiquitin binding"/>
    <property type="evidence" value="ECO:0007669"/>
    <property type="project" value="InterPro"/>
</dbReference>
<keyword evidence="6" id="KW-0158">Chromosome</keyword>
<evidence type="ECO:0000256" key="6">
    <source>
        <dbReference type="ARBA" id="ARBA00022454"/>
    </source>
</evidence>
<evidence type="ECO:0000256" key="5">
    <source>
        <dbReference type="ARBA" id="ARBA00020536"/>
    </source>
</evidence>
<feature type="compositionally biased region" description="Basic and acidic residues" evidence="16">
    <location>
        <begin position="143"/>
        <end position="159"/>
    </location>
</feature>
<dbReference type="GO" id="GO:0006281">
    <property type="term" value="P:DNA repair"/>
    <property type="evidence" value="ECO:0007669"/>
    <property type="project" value="UniProtKB-KW"/>
</dbReference>
<feature type="compositionally biased region" description="Low complexity" evidence="16">
    <location>
        <begin position="354"/>
        <end position="369"/>
    </location>
</feature>
<keyword evidence="11" id="KW-0832">Ubl conjugation</keyword>
<keyword evidence="10" id="KW-0833">Ubl conjugation pathway</keyword>
<evidence type="ECO:0000313" key="18">
    <source>
        <dbReference type="EMBL" id="KAJ9131969.1"/>
    </source>
</evidence>
<evidence type="ECO:0000256" key="4">
    <source>
        <dbReference type="ARBA" id="ARBA00005491"/>
    </source>
</evidence>
<feature type="region of interest" description="Disordered" evidence="16">
    <location>
        <begin position="1"/>
        <end position="47"/>
    </location>
</feature>
<keyword evidence="12" id="KW-0779">Telomere</keyword>
<organism evidence="18 19">
    <name type="scientific">Coniochaeta hoffmannii</name>
    <dbReference type="NCBI Taxonomy" id="91930"/>
    <lineage>
        <taxon>Eukaryota</taxon>
        <taxon>Fungi</taxon>
        <taxon>Dikarya</taxon>
        <taxon>Ascomycota</taxon>
        <taxon>Pezizomycotina</taxon>
        <taxon>Sordariomycetes</taxon>
        <taxon>Sordariomycetidae</taxon>
        <taxon>Coniochaetales</taxon>
        <taxon>Coniochaetaceae</taxon>
        <taxon>Coniochaeta</taxon>
    </lineage>
</organism>
<evidence type="ECO:0000256" key="9">
    <source>
        <dbReference type="ARBA" id="ARBA00022763"/>
    </source>
</evidence>
<feature type="region of interest" description="Disordered" evidence="16">
    <location>
        <begin position="772"/>
        <end position="906"/>
    </location>
</feature>
<evidence type="ECO:0000256" key="15">
    <source>
        <dbReference type="ARBA" id="ARBA00023242"/>
    </source>
</evidence>
<dbReference type="GO" id="GO:0005737">
    <property type="term" value="C:cytoplasm"/>
    <property type="evidence" value="ECO:0007669"/>
    <property type="project" value="UniProtKB-SubCell"/>
</dbReference>
<feature type="compositionally biased region" description="Polar residues" evidence="16">
    <location>
        <begin position="170"/>
        <end position="184"/>
    </location>
</feature>
<dbReference type="AlphaFoldDB" id="A0AA38VGT0"/>
<feature type="compositionally biased region" description="Low complexity" evidence="16">
    <location>
        <begin position="498"/>
        <end position="526"/>
    </location>
</feature>
<protein>
    <recommendedName>
        <fullName evidence="5">RNA polymerase II degradation factor 1</fullName>
    </recommendedName>
</protein>
<proteinExistence type="inferred from homology"/>
<feature type="compositionally biased region" description="Gly residues" evidence="16">
    <location>
        <begin position="16"/>
        <end position="27"/>
    </location>
</feature>
<dbReference type="Pfam" id="PF02845">
    <property type="entry name" value="CUE"/>
    <property type="match status" value="1"/>
</dbReference>
<evidence type="ECO:0000256" key="8">
    <source>
        <dbReference type="ARBA" id="ARBA00022553"/>
    </source>
</evidence>
<feature type="compositionally biased region" description="Polar residues" evidence="16">
    <location>
        <begin position="601"/>
        <end position="623"/>
    </location>
</feature>
<evidence type="ECO:0000313" key="19">
    <source>
        <dbReference type="Proteomes" id="UP001174691"/>
    </source>
</evidence>
<keyword evidence="15" id="KW-0539">Nucleus</keyword>
<keyword evidence="7" id="KW-0963">Cytoplasm</keyword>
<keyword evidence="13" id="KW-0238">DNA-binding</keyword>
<feature type="region of interest" description="Disordered" evidence="16">
    <location>
        <begin position="110"/>
        <end position="722"/>
    </location>
</feature>
<dbReference type="EMBL" id="JANBVN010000227">
    <property type="protein sequence ID" value="KAJ9131969.1"/>
    <property type="molecule type" value="Genomic_DNA"/>
</dbReference>
<keyword evidence="19" id="KW-1185">Reference proteome</keyword>
<feature type="compositionally biased region" description="Acidic residues" evidence="16">
    <location>
        <begin position="448"/>
        <end position="460"/>
    </location>
</feature>
<sequence>MSEVQSRPVPSRGRGPARGGRGGGFTSRGGSRVASKAPNGDSLQHDTEAALEDEGEIGQLKQQFGSKIGLIKEMFPTWSDIDILYALQEADGDENLAVTRIADGTATQWGEVSKQKKVPKTKAKNDTFTTTTADSAPRAGRGGRFEGGRGRGRAAERGGRGGGRGKPVHASTNGTRPNETQPLSVPTEESPAWDTHKSAEDTTTTTTTTTGWGDSTETPAPAAAASTPIAAPATSTPSTAPKANVPTPAAPKTWASMLRQSAVPKPAPKPKETPAPKPAESVIEPLPPAEPAAAEPHPQDETPAAEEKPAEAQEPASSTADHLPSVVVPEVALPPSHDQLTETNLDQVEDVSHAPPTETAASEAADSWAPRGADLSATATPLSGPQQKHEKPVSSGYAATALKATDRAPMRTPSYQRRVLEQEEAVRMPGNRDQIDRAAVQFGAFSLNEDEDDIDGDREEPETRAQPPVDSPVTQPRASLPPVQPPTSLQDAYAAQKPASSLPPSGPAASAIAPPSQPSAASQAPPVGHNTQQYGRFGQSLPQEPAGFGSQKPYDAFGQQQQPTAPQAQDQYQGSFGSQTQAPPAQSQAQQQPGGAFSSAPSDYSSYYTAGGQDRSQYNNYYNQFSGPQQGTQGPPEGPSSQQQQSQRSYMGGNYNAPSTDNLSQYPQSSAQSQRYGSGSALDNSGNTTPNPPAAQGPPSAQSGQTQPHGQQPHDYNQYSQHPYFNSPYYAAYMNQYQGYGQGGYGNVYGKGNPYGQPGYGMNAQGPYGNHGSSPAGGFAQSSLHRADSGGAAGLGDYGRAPSAQAGSQPALGNSGYGGMHESFGRAGPYGGAQGGQSYNAASSQPGNPPVDDLKQFGEGKTGGAGPSPSMGLAAARPGSATNNAPSGLPPAQSGQQGGFGAASGYGNYPGQHAQGLHGAQAGAGGYGMSASGNQGHGNNPYGGYGQGFGGNSYYGNQQRGWGGNYH</sequence>
<evidence type="ECO:0000256" key="16">
    <source>
        <dbReference type="SAM" id="MobiDB-lite"/>
    </source>
</evidence>
<evidence type="ECO:0000256" key="10">
    <source>
        <dbReference type="ARBA" id="ARBA00022786"/>
    </source>
</evidence>
<feature type="compositionally biased region" description="Low complexity" evidence="16">
    <location>
        <begin position="624"/>
        <end position="647"/>
    </location>
</feature>
<dbReference type="PANTHER" id="PTHR16308">
    <property type="entry name" value="UBIQUITIN ASSOCIATED PROTEIN 2-LIKE/LINGERER"/>
    <property type="match status" value="1"/>
</dbReference>
<evidence type="ECO:0000256" key="1">
    <source>
        <dbReference type="ARBA" id="ARBA00004123"/>
    </source>
</evidence>
<feature type="compositionally biased region" description="Polar residues" evidence="16">
    <location>
        <begin position="706"/>
        <end position="722"/>
    </location>
</feature>
<keyword evidence="8" id="KW-0597">Phosphoprotein</keyword>
<keyword evidence="14" id="KW-0234">DNA repair</keyword>
<comment type="caution">
    <text evidence="18">The sequence shown here is derived from an EMBL/GenBank/DDBJ whole genome shotgun (WGS) entry which is preliminary data.</text>
</comment>
<feature type="compositionally biased region" description="Low complexity" evidence="16">
    <location>
        <begin position="202"/>
        <end position="243"/>
    </location>
</feature>
<accession>A0AA38VGT0</accession>
<dbReference type="InterPro" id="IPR041803">
    <property type="entry name" value="DEF1_CUE"/>
</dbReference>
<name>A0AA38VGT0_9PEZI</name>
<dbReference type="PROSITE" id="PS51140">
    <property type="entry name" value="CUE"/>
    <property type="match status" value="1"/>
</dbReference>
<feature type="compositionally biased region" description="Low complexity" evidence="16">
    <location>
        <begin position="559"/>
        <end position="600"/>
    </location>
</feature>
<reference evidence="18" key="1">
    <citation type="submission" date="2022-07" db="EMBL/GenBank/DDBJ databases">
        <title>Fungi with potential for degradation of polypropylene.</title>
        <authorList>
            <person name="Gostincar C."/>
        </authorList>
    </citation>
    <scope>NUCLEOTIDE SEQUENCE</scope>
    <source>
        <strain evidence="18">EXF-13287</strain>
    </source>
</reference>
<keyword evidence="9" id="KW-0227">DNA damage</keyword>
<evidence type="ECO:0000256" key="14">
    <source>
        <dbReference type="ARBA" id="ARBA00023204"/>
    </source>
</evidence>
<evidence type="ECO:0000256" key="2">
    <source>
        <dbReference type="ARBA" id="ARBA00004496"/>
    </source>
</evidence>
<feature type="compositionally biased region" description="Polar residues" evidence="16">
    <location>
        <begin position="656"/>
        <end position="686"/>
    </location>
</feature>
<feature type="compositionally biased region" description="Low complexity" evidence="16">
    <location>
        <begin position="1"/>
        <end position="14"/>
    </location>
</feature>